<comment type="similarity">
    <text evidence="8">Belongs to the DEAD box helicase family. DECD subfamily.</text>
</comment>
<dbReference type="GO" id="GO:0005524">
    <property type="term" value="F:ATP binding"/>
    <property type="evidence" value="ECO:0007669"/>
    <property type="project" value="UniProtKB-KW"/>
</dbReference>
<feature type="short sequence motif" description="Q motif" evidence="9">
    <location>
        <begin position="53"/>
        <end position="81"/>
    </location>
</feature>
<dbReference type="CDD" id="cd18787">
    <property type="entry name" value="SF2_C_DEAD"/>
    <property type="match status" value="1"/>
</dbReference>
<dbReference type="InterPro" id="IPR014014">
    <property type="entry name" value="RNA_helicase_DEAD_Q_motif"/>
</dbReference>
<evidence type="ECO:0000259" key="12">
    <source>
        <dbReference type="PROSITE" id="PS51194"/>
    </source>
</evidence>
<feature type="region of interest" description="Disordered" evidence="10">
    <location>
        <begin position="1"/>
        <end position="28"/>
    </location>
</feature>
<comment type="subcellular location">
    <subcellularLocation>
        <location evidence="1">Nucleus</location>
    </subcellularLocation>
</comment>
<dbReference type="InterPro" id="IPR027417">
    <property type="entry name" value="P-loop_NTPase"/>
</dbReference>
<evidence type="ECO:0000313" key="15">
    <source>
        <dbReference type="Proteomes" id="UP000594260"/>
    </source>
</evidence>
<evidence type="ECO:0000256" key="4">
    <source>
        <dbReference type="ARBA" id="ARBA00022801"/>
    </source>
</evidence>
<feature type="domain" description="DEAD-box RNA helicase Q" evidence="13">
    <location>
        <begin position="53"/>
        <end position="81"/>
    </location>
</feature>
<dbReference type="FunFam" id="3.40.50.300:FF:000111">
    <property type="entry name" value="DEAD-box ATP-dependent RNA helicase"/>
    <property type="match status" value="1"/>
</dbReference>
<dbReference type="PROSITE" id="PS51194">
    <property type="entry name" value="HELICASE_CTER"/>
    <property type="match status" value="1"/>
</dbReference>
<dbReference type="SUPFAM" id="SSF52540">
    <property type="entry name" value="P-loop containing nucleoside triphosphate hydrolases"/>
    <property type="match status" value="1"/>
</dbReference>
<dbReference type="FunFam" id="3.40.50.300:FF:000168">
    <property type="entry name" value="DEAD-box ATP-dependent RNA helicase 56-like"/>
    <property type="match status" value="1"/>
</dbReference>
<dbReference type="AlphaFoldDB" id="A0A7M7IZJ0"/>
<dbReference type="InterPro" id="IPR001650">
    <property type="entry name" value="Helicase_C-like"/>
</dbReference>
<evidence type="ECO:0000256" key="10">
    <source>
        <dbReference type="SAM" id="MobiDB-lite"/>
    </source>
</evidence>
<feature type="compositionally biased region" description="Acidic residues" evidence="10">
    <location>
        <begin position="1"/>
        <end position="15"/>
    </location>
</feature>
<dbReference type="OMA" id="SYVVNYH"/>
<reference evidence="14" key="1">
    <citation type="submission" date="2021-01" db="UniProtKB">
        <authorList>
            <consortium name="EnsemblMetazoa"/>
        </authorList>
    </citation>
    <scope>IDENTIFICATION</scope>
</reference>
<dbReference type="SMART" id="SM00487">
    <property type="entry name" value="DEXDc"/>
    <property type="match status" value="1"/>
</dbReference>
<evidence type="ECO:0000256" key="6">
    <source>
        <dbReference type="ARBA" id="ARBA00022840"/>
    </source>
</evidence>
<keyword evidence="6" id="KW-0067">ATP-binding</keyword>
<evidence type="ECO:0000256" key="1">
    <source>
        <dbReference type="ARBA" id="ARBA00004123"/>
    </source>
</evidence>
<evidence type="ECO:0000256" key="7">
    <source>
        <dbReference type="ARBA" id="ARBA00023242"/>
    </source>
</evidence>
<keyword evidence="4" id="KW-0378">Hydrolase</keyword>
<organism evidence="14 15">
    <name type="scientific">Varroa destructor</name>
    <name type="common">Honeybee mite</name>
    <dbReference type="NCBI Taxonomy" id="109461"/>
    <lineage>
        <taxon>Eukaryota</taxon>
        <taxon>Metazoa</taxon>
        <taxon>Ecdysozoa</taxon>
        <taxon>Arthropoda</taxon>
        <taxon>Chelicerata</taxon>
        <taxon>Arachnida</taxon>
        <taxon>Acari</taxon>
        <taxon>Parasitiformes</taxon>
        <taxon>Mesostigmata</taxon>
        <taxon>Gamasina</taxon>
        <taxon>Dermanyssoidea</taxon>
        <taxon>Varroidae</taxon>
        <taxon>Varroa</taxon>
    </lineage>
</organism>
<keyword evidence="7" id="KW-0539">Nucleus</keyword>
<feature type="compositionally biased region" description="Low complexity" evidence="10">
    <location>
        <begin position="16"/>
        <end position="28"/>
    </location>
</feature>
<feature type="domain" description="Helicase C-terminal" evidence="12">
    <location>
        <begin position="269"/>
        <end position="430"/>
    </location>
</feature>
<dbReference type="GO" id="GO:0003676">
    <property type="term" value="F:nucleic acid binding"/>
    <property type="evidence" value="ECO:0007669"/>
    <property type="project" value="InterPro"/>
</dbReference>
<evidence type="ECO:0000256" key="2">
    <source>
        <dbReference type="ARBA" id="ARBA00012552"/>
    </source>
</evidence>
<protein>
    <recommendedName>
        <fullName evidence="2">RNA helicase</fullName>
        <ecNumber evidence="2">3.6.4.13</ecNumber>
    </recommendedName>
</protein>
<dbReference type="RefSeq" id="XP_022644735.1">
    <property type="nucleotide sequence ID" value="XM_022789000.1"/>
</dbReference>
<dbReference type="InterPro" id="IPR014001">
    <property type="entry name" value="Helicase_ATP-bd"/>
</dbReference>
<dbReference type="GO" id="GO:0005634">
    <property type="term" value="C:nucleus"/>
    <property type="evidence" value="ECO:0007669"/>
    <property type="project" value="UniProtKB-SubCell"/>
</dbReference>
<dbReference type="KEGG" id="vde:111243436"/>
<evidence type="ECO:0000256" key="3">
    <source>
        <dbReference type="ARBA" id="ARBA00022741"/>
    </source>
</evidence>
<evidence type="ECO:0000259" key="13">
    <source>
        <dbReference type="PROSITE" id="PS51195"/>
    </source>
</evidence>
<dbReference type="GeneID" id="111243436"/>
<dbReference type="GO" id="GO:0016787">
    <property type="term" value="F:hydrolase activity"/>
    <property type="evidence" value="ECO:0007669"/>
    <property type="project" value="UniProtKB-KW"/>
</dbReference>
<evidence type="ECO:0000313" key="14">
    <source>
        <dbReference type="EnsemblMetazoa" id="XP_022644735"/>
    </source>
</evidence>
<dbReference type="SMART" id="SM00490">
    <property type="entry name" value="HELICc"/>
    <property type="match status" value="1"/>
</dbReference>
<evidence type="ECO:0000259" key="11">
    <source>
        <dbReference type="PROSITE" id="PS51192"/>
    </source>
</evidence>
<keyword evidence="3" id="KW-0547">Nucleotide-binding</keyword>
<keyword evidence="5" id="KW-0347">Helicase</keyword>
<dbReference type="Gene3D" id="3.40.50.300">
    <property type="entry name" value="P-loop containing nucleotide triphosphate hydrolases"/>
    <property type="match status" value="2"/>
</dbReference>
<dbReference type="PANTHER" id="PTHR47958">
    <property type="entry name" value="ATP-DEPENDENT RNA HELICASE DBP3"/>
    <property type="match status" value="1"/>
</dbReference>
<dbReference type="CDD" id="cd17950">
    <property type="entry name" value="DEADc_DDX39"/>
    <property type="match status" value="1"/>
</dbReference>
<dbReference type="PROSITE" id="PS51195">
    <property type="entry name" value="Q_MOTIF"/>
    <property type="match status" value="1"/>
</dbReference>
<dbReference type="OrthoDB" id="196131at2759"/>
<dbReference type="InParanoid" id="A0A7M7IZJ0"/>
<feature type="domain" description="Helicase ATP-binding" evidence="11">
    <location>
        <begin position="84"/>
        <end position="257"/>
    </location>
</feature>
<evidence type="ECO:0000256" key="8">
    <source>
        <dbReference type="ARBA" id="ARBA00038213"/>
    </source>
</evidence>
<dbReference type="Proteomes" id="UP000594260">
    <property type="component" value="Unplaced"/>
</dbReference>
<dbReference type="FunCoup" id="A0A7M7IZJ0">
    <property type="interactions" value="2140"/>
</dbReference>
<dbReference type="EC" id="3.6.4.13" evidence="2"/>
<sequence length="435" mass="48921">MADTDLLDYEDEEEQTTTQTPAAAAGDAAVVGDTGAGKEVKKPAGGYVSIHSSGFRDFLLKPELLRAIVDCGFEHPSAVQHECIPQAILGMDVLCQAKSGMGKTAVFVLATLQQLEPVDGEVSVLVMCHTRELAFQISKEYERFSKYMTGVRVGVFFGGLAIANDEKTLKTACPHIVVGTPGRILALVNTKKLSLKNIKHFVLDECDKMLDSLDMRRDVQEIYRNTPTEKQVMMFSATLSKEIRPVCLKFMQDAMQVYVDNEAKLTLHGLQQYYVKLKDNEKNRKLFELLDVLEFNQVVIFVKSVQRCMALSQLLAEQNFPAIAIHRAMTQEERLSRYQQFKDFQKRILVATNLFGRGMDIERVNIVFNYDMPENTDTYLHRVARAGRFGTKGLAVTFVSDGEDAKTLNDVQDRFDVSILELPDEIDISSYIETN</sequence>
<dbReference type="RefSeq" id="XP_022644736.1">
    <property type="nucleotide sequence ID" value="XM_022789001.1"/>
</dbReference>
<accession>A0A7M7IZJ0</accession>
<dbReference type="EnsemblMetazoa" id="XM_022789000">
    <property type="protein sequence ID" value="XP_022644735"/>
    <property type="gene ID" value="LOC111243436"/>
</dbReference>
<dbReference type="InterPro" id="IPR011545">
    <property type="entry name" value="DEAD/DEAH_box_helicase_dom"/>
</dbReference>
<evidence type="ECO:0000256" key="5">
    <source>
        <dbReference type="ARBA" id="ARBA00022806"/>
    </source>
</evidence>
<proteinExistence type="inferred from homology"/>
<dbReference type="PROSITE" id="PS51192">
    <property type="entry name" value="HELICASE_ATP_BIND_1"/>
    <property type="match status" value="1"/>
</dbReference>
<evidence type="ECO:0000256" key="9">
    <source>
        <dbReference type="PROSITE-ProRule" id="PRU00552"/>
    </source>
</evidence>
<keyword evidence="15" id="KW-1185">Reference proteome</keyword>
<dbReference type="GO" id="GO:0003724">
    <property type="term" value="F:RNA helicase activity"/>
    <property type="evidence" value="ECO:0007669"/>
    <property type="project" value="UniProtKB-EC"/>
</dbReference>
<dbReference type="EnsemblMetazoa" id="XM_022789001">
    <property type="protein sequence ID" value="XP_022644736"/>
    <property type="gene ID" value="LOC111243436"/>
</dbReference>
<dbReference type="Pfam" id="PF00270">
    <property type="entry name" value="DEAD"/>
    <property type="match status" value="1"/>
</dbReference>
<name>A0A7M7IZJ0_VARDE</name>
<dbReference type="Pfam" id="PF00271">
    <property type="entry name" value="Helicase_C"/>
    <property type="match status" value="1"/>
</dbReference>
<dbReference type="CTD" id="33781"/>